<dbReference type="AlphaFoldDB" id="A0AA88NTP3"/>
<keyword evidence="4" id="KW-1185">Reference proteome</keyword>
<keyword evidence="2" id="KW-0732">Signal</keyword>
<reference evidence="3" key="1">
    <citation type="submission" date="2023-08" db="EMBL/GenBank/DDBJ databases">
        <title>Pelteobagrus vachellii genome.</title>
        <authorList>
            <person name="Liu H."/>
        </authorList>
    </citation>
    <scope>NUCLEOTIDE SEQUENCE</scope>
    <source>
        <strain evidence="3">PRFRI_2022a</strain>
        <tissue evidence="3">Muscle</tissue>
    </source>
</reference>
<accession>A0AA88NTP3</accession>
<evidence type="ECO:0000256" key="1">
    <source>
        <dbReference type="SAM" id="MobiDB-lite"/>
    </source>
</evidence>
<gene>
    <name evidence="3" type="ORF">Q7C36_001927</name>
</gene>
<sequence>MWSAVFFISFISAVSAAPLSKFYSFLPHYGNQPSGPSNQFLPPRLRETAAGGSGAGTNSMFPGVPAHLQPGVNAPISIELFHTGFQGPAAGGQGSGTGFIKYSIPKAPGRKSVEIFYPYNFGQGEMLPNVMPQIPNIFPFNYPPQTGPQPQPPRQAAPPPQGNDQPFVFNYPQTNHQQQPSRAADPQQQIQQDPQVPAGQVPTQP</sequence>
<dbReference type="EMBL" id="JAVHJS010000002">
    <property type="protein sequence ID" value="KAK2865871.1"/>
    <property type="molecule type" value="Genomic_DNA"/>
</dbReference>
<feature type="signal peptide" evidence="2">
    <location>
        <begin position="1"/>
        <end position="16"/>
    </location>
</feature>
<feature type="region of interest" description="Disordered" evidence="1">
    <location>
        <begin position="138"/>
        <end position="205"/>
    </location>
</feature>
<feature type="compositionally biased region" description="Low complexity" evidence="1">
    <location>
        <begin position="183"/>
        <end position="205"/>
    </location>
</feature>
<evidence type="ECO:0008006" key="5">
    <source>
        <dbReference type="Google" id="ProtNLM"/>
    </source>
</evidence>
<organism evidence="3 4">
    <name type="scientific">Tachysurus vachellii</name>
    <name type="common">Darkbarbel catfish</name>
    <name type="synonym">Pelteobagrus vachellii</name>
    <dbReference type="NCBI Taxonomy" id="175792"/>
    <lineage>
        <taxon>Eukaryota</taxon>
        <taxon>Metazoa</taxon>
        <taxon>Chordata</taxon>
        <taxon>Craniata</taxon>
        <taxon>Vertebrata</taxon>
        <taxon>Euteleostomi</taxon>
        <taxon>Actinopterygii</taxon>
        <taxon>Neopterygii</taxon>
        <taxon>Teleostei</taxon>
        <taxon>Ostariophysi</taxon>
        <taxon>Siluriformes</taxon>
        <taxon>Bagridae</taxon>
        <taxon>Tachysurus</taxon>
    </lineage>
</organism>
<feature type="region of interest" description="Disordered" evidence="1">
    <location>
        <begin position="36"/>
        <end position="58"/>
    </location>
</feature>
<proteinExistence type="predicted"/>
<dbReference type="Proteomes" id="UP001187315">
    <property type="component" value="Unassembled WGS sequence"/>
</dbReference>
<evidence type="ECO:0000313" key="4">
    <source>
        <dbReference type="Proteomes" id="UP001187315"/>
    </source>
</evidence>
<feature type="compositionally biased region" description="Pro residues" evidence="1">
    <location>
        <begin position="141"/>
        <end position="161"/>
    </location>
</feature>
<evidence type="ECO:0000313" key="3">
    <source>
        <dbReference type="EMBL" id="KAK2865871.1"/>
    </source>
</evidence>
<name>A0AA88NTP3_TACVA</name>
<feature type="chain" id="PRO_5041646742" description="Secretory calcium-binding phosphoprotein 5" evidence="2">
    <location>
        <begin position="17"/>
        <end position="205"/>
    </location>
</feature>
<comment type="caution">
    <text evidence="3">The sequence shown here is derived from an EMBL/GenBank/DDBJ whole genome shotgun (WGS) entry which is preliminary data.</text>
</comment>
<feature type="compositionally biased region" description="Polar residues" evidence="1">
    <location>
        <begin position="171"/>
        <end position="181"/>
    </location>
</feature>
<evidence type="ECO:0000256" key="2">
    <source>
        <dbReference type="SAM" id="SignalP"/>
    </source>
</evidence>
<protein>
    <recommendedName>
        <fullName evidence="5">Secretory calcium-binding phosphoprotein 5</fullName>
    </recommendedName>
</protein>